<evidence type="ECO:0000313" key="4">
    <source>
        <dbReference type="EMBL" id="EZG57143.1"/>
    </source>
</evidence>
<comment type="similarity">
    <text evidence="1">Belongs to the deoxyhypusine synthase family.</text>
</comment>
<feature type="compositionally biased region" description="Pro residues" evidence="3">
    <location>
        <begin position="212"/>
        <end position="223"/>
    </location>
</feature>
<dbReference type="PANTHER" id="PTHR11703">
    <property type="entry name" value="DEOXYHYPUSINE SYNTHASE"/>
    <property type="match status" value="1"/>
</dbReference>
<evidence type="ECO:0000313" key="5">
    <source>
        <dbReference type="Proteomes" id="UP000019763"/>
    </source>
</evidence>
<evidence type="ECO:0000256" key="1">
    <source>
        <dbReference type="ARBA" id="ARBA00009892"/>
    </source>
</evidence>
<dbReference type="EC" id="2.5.1.46" evidence="4"/>
<reference evidence="4" key="1">
    <citation type="submission" date="2013-12" db="EMBL/GenBank/DDBJ databases">
        <authorList>
            <person name="Omoto C.K."/>
            <person name="Sibley D."/>
            <person name="Venepally P."/>
            <person name="Hadjithomas M."/>
            <person name="Karamycheva S."/>
            <person name="Brunk B."/>
            <person name="Roos D."/>
            <person name="Caler E."/>
            <person name="Lorenzi H."/>
        </authorList>
    </citation>
    <scope>NUCLEOTIDE SEQUENCE</scope>
</reference>
<keyword evidence="2" id="KW-0520">NAD</keyword>
<keyword evidence="5" id="KW-1185">Reference proteome</keyword>
<dbReference type="SUPFAM" id="SSF52467">
    <property type="entry name" value="DHS-like NAD/FAD-binding domain"/>
    <property type="match status" value="1"/>
</dbReference>
<evidence type="ECO:0000256" key="2">
    <source>
        <dbReference type="ARBA" id="ARBA00023027"/>
    </source>
</evidence>
<name>A0A023B4Q7_GRENI</name>
<proteinExistence type="inferred from homology"/>
<feature type="region of interest" description="Disordered" evidence="3">
    <location>
        <begin position="194"/>
        <end position="223"/>
    </location>
</feature>
<dbReference type="PANTHER" id="PTHR11703:SF0">
    <property type="entry name" value="DEOXYHYPUSINE SYNTHASE"/>
    <property type="match status" value="1"/>
</dbReference>
<dbReference type="AlphaFoldDB" id="A0A023B4Q7"/>
<dbReference type="OMA" id="HIYNANM"/>
<dbReference type="OrthoDB" id="294378at2759"/>
<dbReference type="VEuPathDB" id="CryptoDB:GNI_099300"/>
<protein>
    <submittedName>
        <fullName evidence="4">Deoxyhypusine synthase</fullName>
        <ecNumber evidence="4">2.5.1.46</ecNumber>
    </submittedName>
</protein>
<dbReference type="GO" id="GO:0034038">
    <property type="term" value="F:deoxyhypusine synthase activity"/>
    <property type="evidence" value="ECO:0007669"/>
    <property type="project" value="UniProtKB-EC"/>
</dbReference>
<dbReference type="InterPro" id="IPR002773">
    <property type="entry name" value="Deoxyhypusine_synthase"/>
</dbReference>
<dbReference type="InterPro" id="IPR036982">
    <property type="entry name" value="Deoxyhypusine_synthase_sf"/>
</dbReference>
<keyword evidence="4" id="KW-0808">Transferase</keyword>
<organism evidence="4 5">
    <name type="scientific">Gregarina niphandrodes</name>
    <name type="common">Septate eugregarine</name>
    <dbReference type="NCBI Taxonomy" id="110365"/>
    <lineage>
        <taxon>Eukaryota</taxon>
        <taxon>Sar</taxon>
        <taxon>Alveolata</taxon>
        <taxon>Apicomplexa</taxon>
        <taxon>Conoidasida</taxon>
        <taxon>Gregarinasina</taxon>
        <taxon>Eugregarinorida</taxon>
        <taxon>Gregarinidae</taxon>
        <taxon>Gregarina</taxon>
    </lineage>
</organism>
<dbReference type="Gene3D" id="3.40.910.10">
    <property type="entry name" value="Deoxyhypusine synthase"/>
    <property type="match status" value="1"/>
</dbReference>
<dbReference type="EMBL" id="AFNH02000744">
    <property type="protein sequence ID" value="EZG57143.1"/>
    <property type="molecule type" value="Genomic_DNA"/>
</dbReference>
<comment type="caution">
    <text evidence="4">The sequence shown here is derived from an EMBL/GenBank/DDBJ whole genome shotgun (WGS) entry which is preliminary data.</text>
</comment>
<dbReference type="eggNOG" id="KOG2924">
    <property type="taxonomic scope" value="Eukaryota"/>
</dbReference>
<dbReference type="GeneID" id="22913519"/>
<sequence>MKGRELRAKGWNRIGNIYVPNENYIKFEAWLQPIITACVREQDEQGTVWTPATFIERLGREINDESSLLFWCTRNHIPVFCPALTDGSIGDNLYFHHATHPSHLHFDIVADIAAVNNLARDAKRTGLLVLGGGAPKHHVCNANLMRNGADFAVYLNTAQEFDGCDSGAAVDEAVSWGKIKADAQSIKVNFPAVGHPHAVGHDHPRSVRAHHPSPPPRVKVPTR</sequence>
<gene>
    <name evidence="4" type="ORF">GNI_099300</name>
</gene>
<dbReference type="GO" id="GO:0005737">
    <property type="term" value="C:cytoplasm"/>
    <property type="evidence" value="ECO:0007669"/>
    <property type="project" value="TreeGrafter"/>
</dbReference>
<dbReference type="InterPro" id="IPR029035">
    <property type="entry name" value="DHS-like_NAD/FAD-binding_dom"/>
</dbReference>
<dbReference type="Proteomes" id="UP000019763">
    <property type="component" value="Unassembled WGS sequence"/>
</dbReference>
<dbReference type="FunFam" id="3.40.910.10:FF:000010">
    <property type="entry name" value="Deoxyhypusine synthase"/>
    <property type="match status" value="1"/>
</dbReference>
<dbReference type="Pfam" id="PF01916">
    <property type="entry name" value="DS"/>
    <property type="match status" value="1"/>
</dbReference>
<evidence type="ECO:0000256" key="3">
    <source>
        <dbReference type="SAM" id="MobiDB-lite"/>
    </source>
</evidence>
<accession>A0A023B4Q7</accession>
<dbReference type="RefSeq" id="XP_011131102.1">
    <property type="nucleotide sequence ID" value="XM_011132800.1"/>
</dbReference>